<dbReference type="CDD" id="cd10951">
    <property type="entry name" value="CE4_ClCDA_like"/>
    <property type="match status" value="1"/>
</dbReference>
<dbReference type="SUPFAM" id="SSF88713">
    <property type="entry name" value="Glycoside hydrolase/deacetylase"/>
    <property type="match status" value="1"/>
</dbReference>
<evidence type="ECO:0000256" key="3">
    <source>
        <dbReference type="ARBA" id="ARBA00022729"/>
    </source>
</evidence>
<comment type="caution">
    <text evidence="8">The sequence shown here is derived from an EMBL/GenBank/DDBJ whole genome shotgun (WGS) entry which is preliminary data.</text>
</comment>
<evidence type="ECO:0000256" key="1">
    <source>
        <dbReference type="ARBA" id="ARBA00001941"/>
    </source>
</evidence>
<keyword evidence="4" id="KW-0378">Hydrolase</keyword>
<dbReference type="Pfam" id="PF01522">
    <property type="entry name" value="Polysacc_deac_1"/>
    <property type="match status" value="1"/>
</dbReference>
<reference evidence="8" key="1">
    <citation type="submission" date="2020-05" db="EMBL/GenBank/DDBJ databases">
        <title>Phylogenomic resolution of chytrid fungi.</title>
        <authorList>
            <person name="Stajich J.E."/>
            <person name="Amses K."/>
            <person name="Simmons R."/>
            <person name="Seto K."/>
            <person name="Myers J."/>
            <person name="Bonds A."/>
            <person name="Quandt C.A."/>
            <person name="Barry K."/>
            <person name="Liu P."/>
            <person name="Grigoriev I."/>
            <person name="Longcore J.E."/>
            <person name="James T.Y."/>
        </authorList>
    </citation>
    <scope>NUCLEOTIDE SEQUENCE</scope>
    <source>
        <strain evidence="8">JEL0318</strain>
    </source>
</reference>
<dbReference type="GO" id="GO:0005975">
    <property type="term" value="P:carbohydrate metabolic process"/>
    <property type="evidence" value="ECO:0007669"/>
    <property type="project" value="InterPro"/>
</dbReference>
<dbReference type="Gene3D" id="3.20.20.370">
    <property type="entry name" value="Glycoside hydrolase/deacetylase"/>
    <property type="match status" value="1"/>
</dbReference>
<feature type="chain" id="PRO_5042204642" description="NodB homology domain-containing protein" evidence="6">
    <location>
        <begin position="18"/>
        <end position="394"/>
    </location>
</feature>
<evidence type="ECO:0000313" key="9">
    <source>
        <dbReference type="Proteomes" id="UP001212841"/>
    </source>
</evidence>
<protein>
    <recommendedName>
        <fullName evidence="7">NodB homology domain-containing protein</fullName>
    </recommendedName>
</protein>
<evidence type="ECO:0000259" key="7">
    <source>
        <dbReference type="PROSITE" id="PS51677"/>
    </source>
</evidence>
<evidence type="ECO:0000256" key="4">
    <source>
        <dbReference type="ARBA" id="ARBA00022801"/>
    </source>
</evidence>
<name>A0AAD5S9N4_9FUNG</name>
<evidence type="ECO:0000313" key="8">
    <source>
        <dbReference type="EMBL" id="KAJ3050136.1"/>
    </source>
</evidence>
<gene>
    <name evidence="8" type="ORF">HK097_008895</name>
</gene>
<dbReference type="GO" id="GO:0046872">
    <property type="term" value="F:metal ion binding"/>
    <property type="evidence" value="ECO:0007669"/>
    <property type="project" value="UniProtKB-KW"/>
</dbReference>
<sequence>MHAKLLVLTALASSALAASTCRPTTVTKTSVRTTTKTCTTTKSVTKTATSKVTSTVVKTMPAVTVTVNGSGSVTTVTSVSTVTAAPITITVTPAPVTSTTAPAATTITSSSSVPTSGPNPSCVDVEVAGDPYGCKQQAAWGNCDQQWMTPSGNCLASCGLCGTTSPMVTVYSKCTVPNTLALAFDDGTYLYQQQIIDAFNAAGFKTTFFTTGKLYQCIYTPSAVSSLRSAYATGHQIASHTWSHPDMTTLTQDGQTAELTKLDDALFKILGVKPTYLRPPYLAVNTDFKQVAYKTGFTHIITDDIDTQDWNGATVDASFNAVTQAVNADNSGHIVLAHEVYNGTALELVPRIIAWAKETGVKLVPVATCLEEEDESLWYKEVGVQSERDGTWVC</sequence>
<feature type="signal peptide" evidence="6">
    <location>
        <begin position="1"/>
        <end position="17"/>
    </location>
</feature>
<organism evidence="8 9">
    <name type="scientific">Rhizophlyctis rosea</name>
    <dbReference type="NCBI Taxonomy" id="64517"/>
    <lineage>
        <taxon>Eukaryota</taxon>
        <taxon>Fungi</taxon>
        <taxon>Fungi incertae sedis</taxon>
        <taxon>Chytridiomycota</taxon>
        <taxon>Chytridiomycota incertae sedis</taxon>
        <taxon>Chytridiomycetes</taxon>
        <taxon>Rhizophlyctidales</taxon>
        <taxon>Rhizophlyctidaceae</taxon>
        <taxon>Rhizophlyctis</taxon>
    </lineage>
</organism>
<accession>A0AAD5S9N4</accession>
<keyword evidence="2" id="KW-0479">Metal-binding</keyword>
<dbReference type="PANTHER" id="PTHR46471:SF9">
    <property type="entry name" value="CHITIN DEACETYLASE"/>
    <property type="match status" value="1"/>
</dbReference>
<dbReference type="InterPro" id="IPR011330">
    <property type="entry name" value="Glyco_hydro/deAcase_b/a-brl"/>
</dbReference>
<dbReference type="InterPro" id="IPR002509">
    <property type="entry name" value="NODB_dom"/>
</dbReference>
<keyword evidence="9" id="KW-1185">Reference proteome</keyword>
<dbReference type="PROSITE" id="PS51677">
    <property type="entry name" value="NODB"/>
    <property type="match status" value="1"/>
</dbReference>
<dbReference type="Proteomes" id="UP001212841">
    <property type="component" value="Unassembled WGS sequence"/>
</dbReference>
<dbReference type="EMBL" id="JADGJD010000550">
    <property type="protein sequence ID" value="KAJ3050136.1"/>
    <property type="molecule type" value="Genomic_DNA"/>
</dbReference>
<feature type="domain" description="NodB homology" evidence="7">
    <location>
        <begin position="178"/>
        <end position="364"/>
    </location>
</feature>
<evidence type="ECO:0000256" key="5">
    <source>
        <dbReference type="ARBA" id="ARBA00023277"/>
    </source>
</evidence>
<proteinExistence type="predicted"/>
<dbReference type="GO" id="GO:0016810">
    <property type="term" value="F:hydrolase activity, acting on carbon-nitrogen (but not peptide) bonds"/>
    <property type="evidence" value="ECO:0007669"/>
    <property type="project" value="InterPro"/>
</dbReference>
<keyword evidence="5" id="KW-0119">Carbohydrate metabolism</keyword>
<dbReference type="PANTHER" id="PTHR46471">
    <property type="entry name" value="CHITIN DEACETYLASE"/>
    <property type="match status" value="1"/>
</dbReference>
<keyword evidence="3 6" id="KW-0732">Signal</keyword>
<evidence type="ECO:0000256" key="6">
    <source>
        <dbReference type="SAM" id="SignalP"/>
    </source>
</evidence>
<dbReference type="AlphaFoldDB" id="A0AAD5S9N4"/>
<evidence type="ECO:0000256" key="2">
    <source>
        <dbReference type="ARBA" id="ARBA00022723"/>
    </source>
</evidence>
<comment type="cofactor">
    <cofactor evidence="1">
        <name>Co(2+)</name>
        <dbReference type="ChEBI" id="CHEBI:48828"/>
    </cofactor>
</comment>